<accession>A0AAJ0MT90</accession>
<dbReference type="PANTHER" id="PTHR11081">
    <property type="entry name" value="FLAP ENDONUCLEASE FAMILY MEMBER"/>
    <property type="match status" value="1"/>
</dbReference>
<sequence>MSKNGNSQLKPSPRSVHSRFSAASFCNLTDSNSIWDIAPPGVNLKLAEWSADHFQRRGRPLRVAIDAHCWQVYFENDCKVDWLRKNSREVNAVEKTIMYQIMTLLELSIHLLFVFDGPDRYSQYEPDPNPIKPERIRLLKDMLNYLGVPFHQAPAEAAPTCVKLQHLGVVDAVWTHHSAALTCGCREIVMFKEQHRHWKGAGLSNESANKRDALALLQQWDLDQPSLILGLLLGGCEYSKGLPGVNHEAALEIAQNAKQLAGTMCDVFSDDGNRMERNKWQARFRAFLKDNGYHSVAIPNCFPDPKAIERYRSPPVRSEETLQNLLCLRHGWTRSLSGLELNHKLLQELTKIYDMWSTHEIKCRVLSCVVQKGLHPERLPRPKLQNKGLVKHKRKIAEPGPEDTTKQSKKSKVPGVDTPVGAITQLAPRTEKSVKTQSEKVSSLPWQFRIPPLPHGLGFSQPRQSPVEAPCSSSLEVHDLLSQD</sequence>
<dbReference type="InterPro" id="IPR029060">
    <property type="entry name" value="PIN-like_dom_sf"/>
</dbReference>
<dbReference type="InterPro" id="IPR006084">
    <property type="entry name" value="XPG/Rad2"/>
</dbReference>
<reference evidence="3 4" key="1">
    <citation type="journal article" date="2023" name="Mol. Phylogenet. Evol.">
        <title>Genome-scale phylogeny and comparative genomics of the fungal order Sordariales.</title>
        <authorList>
            <person name="Hensen N."/>
            <person name="Bonometti L."/>
            <person name="Westerberg I."/>
            <person name="Brannstrom I.O."/>
            <person name="Guillou S."/>
            <person name="Cros-Aarteil S."/>
            <person name="Calhoun S."/>
            <person name="Haridas S."/>
            <person name="Kuo A."/>
            <person name="Mondo S."/>
            <person name="Pangilinan J."/>
            <person name="Riley R."/>
            <person name="LaButti K."/>
            <person name="Andreopoulos B."/>
            <person name="Lipzen A."/>
            <person name="Chen C."/>
            <person name="Yan M."/>
            <person name="Daum C."/>
            <person name="Ng V."/>
            <person name="Clum A."/>
            <person name="Steindorff A."/>
            <person name="Ohm R.A."/>
            <person name="Martin F."/>
            <person name="Silar P."/>
            <person name="Natvig D.O."/>
            <person name="Lalanne C."/>
            <person name="Gautier V."/>
            <person name="Ament-Velasquez S.L."/>
            <person name="Kruys A."/>
            <person name="Hutchinson M.I."/>
            <person name="Powell A.J."/>
            <person name="Barry K."/>
            <person name="Miller A.N."/>
            <person name="Grigoriev I.V."/>
            <person name="Debuchy R."/>
            <person name="Gladieux P."/>
            <person name="Hiltunen Thoren M."/>
            <person name="Johannesson H."/>
        </authorList>
    </citation>
    <scope>NUCLEOTIDE SEQUENCE [LARGE SCALE GENOMIC DNA]</scope>
    <source>
        <strain evidence="3 4">FGSC 10403</strain>
    </source>
</reference>
<dbReference type="InterPro" id="IPR036279">
    <property type="entry name" value="5-3_exonuclease_C_sf"/>
</dbReference>
<proteinExistence type="predicted"/>
<dbReference type="AlphaFoldDB" id="A0AAJ0MT90"/>
<gene>
    <name evidence="3" type="ORF">B0T23DRAFT_437519</name>
</gene>
<evidence type="ECO:0000313" key="3">
    <source>
        <dbReference type="EMBL" id="KAK3496762.1"/>
    </source>
</evidence>
<name>A0AAJ0MT90_9PEZI</name>
<keyword evidence="4" id="KW-1185">Reference proteome</keyword>
<feature type="compositionally biased region" description="Basic and acidic residues" evidence="1">
    <location>
        <begin position="429"/>
        <end position="438"/>
    </location>
</feature>
<comment type="caution">
    <text evidence="3">The sequence shown here is derived from an EMBL/GenBank/DDBJ whole genome shotgun (WGS) entry which is preliminary data.</text>
</comment>
<dbReference type="PANTHER" id="PTHR11081:SF62">
    <property type="entry name" value="XPG-I DOMAIN-CONTAINING PROTEIN"/>
    <property type="match status" value="1"/>
</dbReference>
<dbReference type="SUPFAM" id="SSF88723">
    <property type="entry name" value="PIN domain-like"/>
    <property type="match status" value="1"/>
</dbReference>
<organism evidence="3 4">
    <name type="scientific">Neurospora hispaniola</name>
    <dbReference type="NCBI Taxonomy" id="588809"/>
    <lineage>
        <taxon>Eukaryota</taxon>
        <taxon>Fungi</taxon>
        <taxon>Dikarya</taxon>
        <taxon>Ascomycota</taxon>
        <taxon>Pezizomycotina</taxon>
        <taxon>Sordariomycetes</taxon>
        <taxon>Sordariomycetidae</taxon>
        <taxon>Sordariales</taxon>
        <taxon>Sordariaceae</taxon>
        <taxon>Neurospora</taxon>
    </lineage>
</organism>
<evidence type="ECO:0000313" key="4">
    <source>
        <dbReference type="Proteomes" id="UP001285908"/>
    </source>
</evidence>
<evidence type="ECO:0000256" key="1">
    <source>
        <dbReference type="SAM" id="MobiDB-lite"/>
    </source>
</evidence>
<dbReference type="GO" id="GO:0017108">
    <property type="term" value="F:5'-flap endonuclease activity"/>
    <property type="evidence" value="ECO:0007669"/>
    <property type="project" value="TreeGrafter"/>
</dbReference>
<dbReference type="Pfam" id="PF00867">
    <property type="entry name" value="XPG_I"/>
    <property type="match status" value="1"/>
</dbReference>
<dbReference type="SUPFAM" id="SSF47807">
    <property type="entry name" value="5' to 3' exonuclease, C-terminal subdomain"/>
    <property type="match status" value="1"/>
</dbReference>
<dbReference type="GO" id="GO:0006281">
    <property type="term" value="P:DNA repair"/>
    <property type="evidence" value="ECO:0007669"/>
    <property type="project" value="UniProtKB-ARBA"/>
</dbReference>
<feature type="domain" description="XPG-I" evidence="2">
    <location>
        <begin position="147"/>
        <end position="236"/>
    </location>
</feature>
<dbReference type="RefSeq" id="XP_062695026.1">
    <property type="nucleotide sequence ID" value="XM_062840627.1"/>
</dbReference>
<dbReference type="Gene3D" id="3.40.50.1010">
    <property type="entry name" value="5'-nuclease"/>
    <property type="match status" value="2"/>
</dbReference>
<dbReference type="PRINTS" id="PR00853">
    <property type="entry name" value="XPGRADSUPER"/>
</dbReference>
<dbReference type="EMBL" id="JAULSX010000002">
    <property type="protein sequence ID" value="KAK3496762.1"/>
    <property type="molecule type" value="Genomic_DNA"/>
</dbReference>
<feature type="region of interest" description="Disordered" evidence="1">
    <location>
        <begin position="388"/>
        <end position="484"/>
    </location>
</feature>
<dbReference type="InterPro" id="IPR006086">
    <property type="entry name" value="XPG-I_dom"/>
</dbReference>
<dbReference type="Proteomes" id="UP001285908">
    <property type="component" value="Unassembled WGS sequence"/>
</dbReference>
<evidence type="ECO:0000259" key="2">
    <source>
        <dbReference type="Pfam" id="PF00867"/>
    </source>
</evidence>
<protein>
    <submittedName>
        <fullName evidence="3">PIN domain-like protein</fullName>
    </submittedName>
</protein>
<dbReference type="GeneID" id="87878249"/>